<dbReference type="InterPro" id="IPR002577">
    <property type="entry name" value="HTH_HxlR"/>
</dbReference>
<evidence type="ECO:0000256" key="3">
    <source>
        <dbReference type="ARBA" id="ARBA00023163"/>
    </source>
</evidence>
<evidence type="ECO:0000256" key="1">
    <source>
        <dbReference type="ARBA" id="ARBA00023015"/>
    </source>
</evidence>
<organism evidence="6 7">
    <name type="scientific">Saxibacter everestensis</name>
    <dbReference type="NCBI Taxonomy" id="2909229"/>
    <lineage>
        <taxon>Bacteria</taxon>
        <taxon>Bacillati</taxon>
        <taxon>Actinomycetota</taxon>
        <taxon>Actinomycetes</taxon>
        <taxon>Micrococcales</taxon>
        <taxon>Brevibacteriaceae</taxon>
        <taxon>Saxibacter</taxon>
    </lineage>
</organism>
<gene>
    <name evidence="6" type="ORF">LWF01_18155</name>
</gene>
<dbReference type="SUPFAM" id="SSF46785">
    <property type="entry name" value="Winged helix' DNA-binding domain"/>
    <property type="match status" value="1"/>
</dbReference>
<dbReference type="InterPro" id="IPR036388">
    <property type="entry name" value="WH-like_DNA-bd_sf"/>
</dbReference>
<dbReference type="PANTHER" id="PTHR33204:SF29">
    <property type="entry name" value="TRANSCRIPTIONAL REGULATOR"/>
    <property type="match status" value="1"/>
</dbReference>
<dbReference type="PROSITE" id="PS51118">
    <property type="entry name" value="HTH_HXLR"/>
    <property type="match status" value="1"/>
</dbReference>
<dbReference type="Proteomes" id="UP001209083">
    <property type="component" value="Chromosome"/>
</dbReference>
<name>A0ABY8QSM6_9MICO</name>
<keyword evidence="3" id="KW-0804">Transcription</keyword>
<dbReference type="CDD" id="cd00090">
    <property type="entry name" value="HTH_ARSR"/>
    <property type="match status" value="1"/>
</dbReference>
<dbReference type="Pfam" id="PF01638">
    <property type="entry name" value="HxlR"/>
    <property type="match status" value="1"/>
</dbReference>
<dbReference type="Gene3D" id="1.10.10.10">
    <property type="entry name" value="Winged helix-like DNA-binding domain superfamily/Winged helix DNA-binding domain"/>
    <property type="match status" value="1"/>
</dbReference>
<feature type="region of interest" description="Disordered" evidence="4">
    <location>
        <begin position="105"/>
        <end position="160"/>
    </location>
</feature>
<keyword evidence="1" id="KW-0805">Transcription regulation</keyword>
<evidence type="ECO:0000313" key="6">
    <source>
        <dbReference type="EMBL" id="WGW11983.1"/>
    </source>
</evidence>
<feature type="domain" description="HTH hxlR-type" evidence="5">
    <location>
        <begin position="12"/>
        <end position="110"/>
    </location>
</feature>
<evidence type="ECO:0000256" key="2">
    <source>
        <dbReference type="ARBA" id="ARBA00023125"/>
    </source>
</evidence>
<keyword evidence="7" id="KW-1185">Reference proteome</keyword>
<evidence type="ECO:0000256" key="4">
    <source>
        <dbReference type="SAM" id="MobiDB-lite"/>
    </source>
</evidence>
<protein>
    <submittedName>
        <fullName evidence="6">Winged helix-turn-helix transcriptional regulator</fullName>
    </submittedName>
</protein>
<evidence type="ECO:0000313" key="7">
    <source>
        <dbReference type="Proteomes" id="UP001209083"/>
    </source>
</evidence>
<dbReference type="RefSeq" id="WP_349638779.1">
    <property type="nucleotide sequence ID" value="NZ_CP090958.1"/>
</dbReference>
<sequence>MRKAVAKTIDSCTLEVAMAVLGGIWKLTILKHLLAETRRFGELGRLMPNITPRMLSRQLRELEEDGIVVRKVYHQVPPKVEYSVSGFARTLAPLVSDIERWGESYRTEFAAEPETGPGADPETGPAADPRTTLGTAPPAPGTAAEPAPETSKESKADKID</sequence>
<keyword evidence="2" id="KW-0238">DNA-binding</keyword>
<accession>A0ABY8QSM6</accession>
<proteinExistence type="predicted"/>
<feature type="compositionally biased region" description="Low complexity" evidence="4">
    <location>
        <begin position="131"/>
        <end position="149"/>
    </location>
</feature>
<dbReference type="PANTHER" id="PTHR33204">
    <property type="entry name" value="TRANSCRIPTIONAL REGULATOR, MARR FAMILY"/>
    <property type="match status" value="1"/>
</dbReference>
<reference evidence="6 7" key="1">
    <citation type="submission" date="2023-05" db="EMBL/GenBank/DDBJ databases">
        <title>Lithophilousrod everest ZFBP1038 complete genpme.</title>
        <authorList>
            <person name="Tian M."/>
        </authorList>
    </citation>
    <scope>NUCLEOTIDE SEQUENCE [LARGE SCALE GENOMIC DNA]</scope>
    <source>
        <strain evidence="6 7">ZFBP1038</strain>
    </source>
</reference>
<dbReference type="InterPro" id="IPR011991">
    <property type="entry name" value="ArsR-like_HTH"/>
</dbReference>
<dbReference type="InterPro" id="IPR036390">
    <property type="entry name" value="WH_DNA-bd_sf"/>
</dbReference>
<feature type="compositionally biased region" description="Basic and acidic residues" evidence="4">
    <location>
        <begin position="150"/>
        <end position="160"/>
    </location>
</feature>
<dbReference type="EMBL" id="CP090958">
    <property type="protein sequence ID" value="WGW11983.1"/>
    <property type="molecule type" value="Genomic_DNA"/>
</dbReference>
<evidence type="ECO:0000259" key="5">
    <source>
        <dbReference type="PROSITE" id="PS51118"/>
    </source>
</evidence>